<name>A0A4V5N794_9PEZI</name>
<evidence type="ECO:0000313" key="2">
    <source>
        <dbReference type="Proteomes" id="UP000308549"/>
    </source>
</evidence>
<keyword evidence="2" id="KW-1185">Reference proteome</keyword>
<gene>
    <name evidence="1" type="ORF">B0A50_03669</name>
</gene>
<dbReference type="AlphaFoldDB" id="A0A4V5N794"/>
<dbReference type="PANTHER" id="PTHR42085">
    <property type="entry name" value="F-BOX DOMAIN-CONTAINING PROTEIN"/>
    <property type="match status" value="1"/>
</dbReference>
<reference evidence="1 2" key="1">
    <citation type="submission" date="2017-03" db="EMBL/GenBank/DDBJ databases">
        <title>Genomes of endolithic fungi from Antarctica.</title>
        <authorList>
            <person name="Coleine C."/>
            <person name="Masonjones S."/>
            <person name="Stajich J.E."/>
        </authorList>
    </citation>
    <scope>NUCLEOTIDE SEQUENCE [LARGE SCALE GENOMIC DNA]</scope>
    <source>
        <strain evidence="1 2">CCFEE 6315</strain>
    </source>
</reference>
<protein>
    <submittedName>
        <fullName evidence="1">Uncharacterized protein</fullName>
    </submittedName>
</protein>
<sequence length="259" mass="30249">MDNSLLAKFPPELRNRTFELVILVRRKIKVDLTAKPPALHEQSVAAVHDALSLMSTCKQIREECLLTFWSLNNFRVKTGMFSNDKYAVSPSTKTKRARFLKRVSRFRGWLQHLGSNAALLTHMRLDLGKWQVHVMDDEDQIEVELVAEAVKHLRDALWDLKCNPRFSLKLYWHPWGCDETAVVPRFSPQWPEESNKQMIEQAVRKAFKKADVRYDSERKRTEHLDDEKDAVVNFLRALDERTGLTDDEDWDPRSLYLAA</sequence>
<dbReference type="InterPro" id="IPR038883">
    <property type="entry name" value="AN11006-like"/>
</dbReference>
<dbReference type="EMBL" id="NAJL01000015">
    <property type="protein sequence ID" value="TKA29159.1"/>
    <property type="molecule type" value="Genomic_DNA"/>
</dbReference>
<comment type="caution">
    <text evidence="1">The sequence shown here is derived from an EMBL/GenBank/DDBJ whole genome shotgun (WGS) entry which is preliminary data.</text>
</comment>
<proteinExistence type="predicted"/>
<dbReference type="PANTHER" id="PTHR42085:SF1">
    <property type="entry name" value="F-BOX DOMAIN-CONTAINING PROTEIN"/>
    <property type="match status" value="1"/>
</dbReference>
<evidence type="ECO:0000313" key="1">
    <source>
        <dbReference type="EMBL" id="TKA29159.1"/>
    </source>
</evidence>
<dbReference type="Proteomes" id="UP000308549">
    <property type="component" value="Unassembled WGS sequence"/>
</dbReference>
<organism evidence="1 2">
    <name type="scientific">Salinomyces thailandicus</name>
    <dbReference type="NCBI Taxonomy" id="706561"/>
    <lineage>
        <taxon>Eukaryota</taxon>
        <taxon>Fungi</taxon>
        <taxon>Dikarya</taxon>
        <taxon>Ascomycota</taxon>
        <taxon>Pezizomycotina</taxon>
        <taxon>Dothideomycetes</taxon>
        <taxon>Dothideomycetidae</taxon>
        <taxon>Mycosphaerellales</taxon>
        <taxon>Teratosphaeriaceae</taxon>
        <taxon>Salinomyces</taxon>
    </lineage>
</organism>
<accession>A0A4V5N794</accession>